<evidence type="ECO:0000256" key="1">
    <source>
        <dbReference type="SAM" id="MobiDB-lite"/>
    </source>
</evidence>
<proteinExistence type="predicted"/>
<dbReference type="RefSeq" id="WP_004562858.1">
    <property type="nucleotide sequence ID" value="NZ_AOUO01000780.1"/>
</dbReference>
<organism evidence="3 4">
    <name type="scientific">Amycolatopsis vancoresmycina DSM 44592</name>
    <dbReference type="NCBI Taxonomy" id="1292037"/>
    <lineage>
        <taxon>Bacteria</taxon>
        <taxon>Bacillati</taxon>
        <taxon>Actinomycetota</taxon>
        <taxon>Actinomycetes</taxon>
        <taxon>Pseudonocardiales</taxon>
        <taxon>Pseudonocardiaceae</taxon>
        <taxon>Amycolatopsis</taxon>
    </lineage>
</organism>
<reference evidence="3 4" key="1">
    <citation type="submission" date="2013-02" db="EMBL/GenBank/DDBJ databases">
        <title>Draft genome sequence of Amycolatopsis vancoresmycina strain DSM 44592T.</title>
        <authorList>
            <person name="Kumar S."/>
            <person name="Kaur N."/>
            <person name="Kaur C."/>
            <person name="Raghava G.P.S."/>
            <person name="Mayilraj S."/>
        </authorList>
    </citation>
    <scope>NUCLEOTIDE SEQUENCE [LARGE SCALE GENOMIC DNA]</scope>
    <source>
        <strain evidence="3 4">DSM 44592</strain>
    </source>
</reference>
<feature type="domain" description="SEFIR" evidence="2">
    <location>
        <begin position="8"/>
        <end position="147"/>
    </location>
</feature>
<dbReference type="OrthoDB" id="3365840at2"/>
<dbReference type="InterPro" id="IPR013568">
    <property type="entry name" value="SEFIR_dom"/>
</dbReference>
<dbReference type="eggNOG" id="COG5635">
    <property type="taxonomic scope" value="Bacteria"/>
</dbReference>
<gene>
    <name evidence="3" type="ORF">H480_44535</name>
</gene>
<dbReference type="Proteomes" id="UP000014139">
    <property type="component" value="Unassembled WGS sequence"/>
</dbReference>
<evidence type="ECO:0000313" key="3">
    <source>
        <dbReference type="EMBL" id="EOD57199.1"/>
    </source>
</evidence>
<feature type="compositionally biased region" description="Polar residues" evidence="1">
    <location>
        <begin position="187"/>
        <end position="196"/>
    </location>
</feature>
<dbReference type="EMBL" id="AOUO01000780">
    <property type="protein sequence ID" value="EOD57199.1"/>
    <property type="molecule type" value="Genomic_DNA"/>
</dbReference>
<evidence type="ECO:0000313" key="4">
    <source>
        <dbReference type="Proteomes" id="UP000014139"/>
    </source>
</evidence>
<dbReference type="PROSITE" id="PS51534">
    <property type="entry name" value="SEFIR"/>
    <property type="match status" value="1"/>
</dbReference>
<dbReference type="PATRIC" id="fig|1292037.4.peg.8350"/>
<name>R1HFK2_9PSEU</name>
<sequence length="196" mass="21684">MSEDHETRPVVFVAYLHESAHHKDAVMRFAAFLRACGIDARLDRWSTGGRQDWYRWALDLIPRAAFVVVIASPRCRTVGDGQGPPLDNMGGQAEMALLRELLQRDRPNWTRKLLPVVLPGSTWADIPLFLQGRTADHYQVDDLTPAAAEDLLRVITGQPPYPAPPLGPLIALPPRESGSHLTEGHETGNTTPVTAR</sequence>
<accession>R1HFK2</accession>
<feature type="region of interest" description="Disordered" evidence="1">
    <location>
        <begin position="174"/>
        <end position="196"/>
    </location>
</feature>
<dbReference type="AlphaFoldDB" id="R1HFK2"/>
<dbReference type="Gene3D" id="3.40.50.11530">
    <property type="match status" value="1"/>
</dbReference>
<dbReference type="Pfam" id="PF08357">
    <property type="entry name" value="SEFIR"/>
    <property type="match status" value="1"/>
</dbReference>
<protein>
    <submittedName>
        <fullName evidence="3">SEFIR domain-containing protein</fullName>
    </submittedName>
</protein>
<keyword evidence="4" id="KW-1185">Reference proteome</keyword>
<evidence type="ECO:0000259" key="2">
    <source>
        <dbReference type="PROSITE" id="PS51534"/>
    </source>
</evidence>
<comment type="caution">
    <text evidence="3">The sequence shown here is derived from an EMBL/GenBank/DDBJ whole genome shotgun (WGS) entry which is preliminary data.</text>
</comment>